<comment type="caution">
    <text evidence="3">The sequence shown here is derived from an EMBL/GenBank/DDBJ whole genome shotgun (WGS) entry which is preliminary data.</text>
</comment>
<keyword evidence="1" id="KW-0175">Coiled coil</keyword>
<dbReference type="AlphaFoldDB" id="A0A8H4KBB1"/>
<evidence type="ECO:0000313" key="3">
    <source>
        <dbReference type="EMBL" id="KAF4446719.1"/>
    </source>
</evidence>
<dbReference type="OrthoDB" id="10564510at2759"/>
<keyword evidence="4" id="KW-1185">Reference proteome</keyword>
<organism evidence="3 4">
    <name type="scientific">Fusarium austroafricanum</name>
    <dbReference type="NCBI Taxonomy" id="2364996"/>
    <lineage>
        <taxon>Eukaryota</taxon>
        <taxon>Fungi</taxon>
        <taxon>Dikarya</taxon>
        <taxon>Ascomycota</taxon>
        <taxon>Pezizomycotina</taxon>
        <taxon>Sordariomycetes</taxon>
        <taxon>Hypocreomycetidae</taxon>
        <taxon>Hypocreales</taxon>
        <taxon>Nectriaceae</taxon>
        <taxon>Fusarium</taxon>
        <taxon>Fusarium concolor species complex</taxon>
    </lineage>
</organism>
<gene>
    <name evidence="3" type="ORF">F53441_9652</name>
</gene>
<reference evidence="3" key="1">
    <citation type="submission" date="2020-01" db="EMBL/GenBank/DDBJ databases">
        <title>Identification and distribution of gene clusters putatively required for synthesis of sphingolipid metabolism inhibitors in phylogenetically diverse species of the filamentous fungus Fusarium.</title>
        <authorList>
            <person name="Kim H.-S."/>
            <person name="Busman M."/>
            <person name="Brown D.W."/>
            <person name="Divon H."/>
            <person name="Uhlig S."/>
            <person name="Proctor R.H."/>
        </authorList>
    </citation>
    <scope>NUCLEOTIDE SEQUENCE</scope>
    <source>
        <strain evidence="3">NRRL 53441</strain>
    </source>
</reference>
<evidence type="ECO:0000256" key="1">
    <source>
        <dbReference type="SAM" id="Coils"/>
    </source>
</evidence>
<sequence>MCTLCSNEISASHNKSYGDELRVVPIRTALPVLPPPGFPTYEEAERAVKSNNPIDVNWYNAYIEAWSTWGQRKVPHEKKSWIEIIKQLRTSPSTTRLSNHSLGRPKPPKDITWGLIIAVLINPDFLPVKEDAAFLERARGKFPAAAALQRTIKVSWNIGIPNLTDHELEPYAAVAGSELEQPPKRRRVSPETAEDEIYAATPQPCKTQSGSSSKSSGFTQPAVIDVEDYTTHRNEDCPNWAKLQRLEMRTKDDESWQARDMRKDQKIQDLRSEKDTQEAEIKALKAENKALKAQLAGNRASKDQMDENKALKAKITAQANTIDELATTIAQQVHDVHKCELNVKSTLRALRETEKRLEAQEEIQRISDNDATDWKNQRDAVIASERRLENRVAELEQENKNLEKKIEELEEEIVLM</sequence>
<feature type="region of interest" description="Disordered" evidence="2">
    <location>
        <begin position="251"/>
        <end position="274"/>
    </location>
</feature>
<dbReference type="Proteomes" id="UP000605986">
    <property type="component" value="Unassembled WGS sequence"/>
</dbReference>
<feature type="coiled-coil region" evidence="1">
    <location>
        <begin position="343"/>
        <end position="415"/>
    </location>
</feature>
<protein>
    <submittedName>
        <fullName evidence="3">Uncharacterized protein</fullName>
    </submittedName>
</protein>
<proteinExistence type="predicted"/>
<accession>A0A8H4KBB1</accession>
<dbReference type="EMBL" id="JAADJG010000445">
    <property type="protein sequence ID" value="KAF4446719.1"/>
    <property type="molecule type" value="Genomic_DNA"/>
</dbReference>
<evidence type="ECO:0000256" key="2">
    <source>
        <dbReference type="SAM" id="MobiDB-lite"/>
    </source>
</evidence>
<feature type="region of interest" description="Disordered" evidence="2">
    <location>
        <begin position="175"/>
        <end position="219"/>
    </location>
</feature>
<name>A0A8H4KBB1_9HYPO</name>
<evidence type="ECO:0000313" key="4">
    <source>
        <dbReference type="Proteomes" id="UP000605986"/>
    </source>
</evidence>